<protein>
    <submittedName>
        <fullName evidence="3">SIMPL domain-containing protein</fullName>
    </submittedName>
</protein>
<dbReference type="Gene3D" id="3.30.110.170">
    <property type="entry name" value="Protein of unknown function (DUF541), domain 1"/>
    <property type="match status" value="1"/>
</dbReference>
<keyword evidence="1" id="KW-0175">Coiled coil</keyword>
<sequence>MEWITGVLKILSRHRFPTAPFQRHHKEPPMLGKYLPRTASDTAPARPASVPPLATAIGFSSLIVAAILTFPASAFGQEQEIDDLPSISVSGEGEVQSKPDMAAISVGVVTEAESAKQALEANNEAMQRLFESLDQMQIEDKDRQTVRFDISPQYRREDPRRQQLQQDDASRQPRIVGYQVTNQLRIKVRRISELGNVLDAVVAAGSNRVEGIQFAVDNQDNLLDEARKAAIEDARRKAQLFAKAADVSLGRVLRIQERGGAQPVGGPRMMMMAEGRSTPIASGEQTISAQVDVVFGLKESR</sequence>
<comment type="caution">
    <text evidence="3">The sequence shown here is derived from an EMBL/GenBank/DDBJ whole genome shotgun (WGS) entry which is preliminary data.</text>
</comment>
<keyword evidence="4" id="KW-1185">Reference proteome</keyword>
<gene>
    <name evidence="3" type="ORF">FYK55_16620</name>
</gene>
<dbReference type="InterPro" id="IPR007497">
    <property type="entry name" value="SIMPL/DUF541"/>
</dbReference>
<accession>A0A5M6D5H7</accession>
<evidence type="ECO:0000313" key="4">
    <source>
        <dbReference type="Proteomes" id="UP000324479"/>
    </source>
</evidence>
<feature type="coiled-coil region" evidence="1">
    <location>
        <begin position="109"/>
        <end position="139"/>
    </location>
</feature>
<organism evidence="3 4">
    <name type="scientific">Roseiconus nitratireducens</name>
    <dbReference type="NCBI Taxonomy" id="2605748"/>
    <lineage>
        <taxon>Bacteria</taxon>
        <taxon>Pseudomonadati</taxon>
        <taxon>Planctomycetota</taxon>
        <taxon>Planctomycetia</taxon>
        <taxon>Pirellulales</taxon>
        <taxon>Pirellulaceae</taxon>
        <taxon>Roseiconus</taxon>
    </lineage>
</organism>
<dbReference type="Gene3D" id="3.30.70.2970">
    <property type="entry name" value="Protein of unknown function (DUF541), domain 2"/>
    <property type="match status" value="1"/>
</dbReference>
<dbReference type="GO" id="GO:0006974">
    <property type="term" value="P:DNA damage response"/>
    <property type="evidence" value="ECO:0007669"/>
    <property type="project" value="TreeGrafter"/>
</dbReference>
<dbReference type="Pfam" id="PF04402">
    <property type="entry name" value="SIMPL"/>
    <property type="match status" value="1"/>
</dbReference>
<dbReference type="PANTHER" id="PTHR34387:SF1">
    <property type="entry name" value="PERIPLASMIC IMMUNOGENIC PROTEIN"/>
    <property type="match status" value="1"/>
</dbReference>
<dbReference type="Proteomes" id="UP000324479">
    <property type="component" value="Unassembled WGS sequence"/>
</dbReference>
<dbReference type="EMBL" id="VWOX01000009">
    <property type="protein sequence ID" value="KAA5541830.1"/>
    <property type="molecule type" value="Genomic_DNA"/>
</dbReference>
<evidence type="ECO:0000313" key="3">
    <source>
        <dbReference type="EMBL" id="KAA5541830.1"/>
    </source>
</evidence>
<dbReference type="InterPro" id="IPR052022">
    <property type="entry name" value="26kDa_periplasmic_antigen"/>
</dbReference>
<dbReference type="AlphaFoldDB" id="A0A5M6D5H7"/>
<evidence type="ECO:0000256" key="1">
    <source>
        <dbReference type="SAM" id="Coils"/>
    </source>
</evidence>
<name>A0A5M6D5H7_9BACT</name>
<feature type="region of interest" description="Disordered" evidence="2">
    <location>
        <begin position="151"/>
        <end position="171"/>
    </location>
</feature>
<dbReference type="PANTHER" id="PTHR34387">
    <property type="entry name" value="SLR1258 PROTEIN"/>
    <property type="match status" value="1"/>
</dbReference>
<evidence type="ECO:0000256" key="2">
    <source>
        <dbReference type="SAM" id="MobiDB-lite"/>
    </source>
</evidence>
<proteinExistence type="predicted"/>
<reference evidence="3 4" key="1">
    <citation type="submission" date="2019-08" db="EMBL/GenBank/DDBJ databases">
        <authorList>
            <person name="Dhanesh K."/>
            <person name="Kumar G."/>
            <person name="Sasikala C."/>
            <person name="Venkata Ramana C."/>
        </authorList>
    </citation>
    <scope>NUCLEOTIDE SEQUENCE [LARGE SCALE GENOMIC DNA]</scope>
    <source>
        <strain evidence="3 4">JC645</strain>
    </source>
</reference>